<dbReference type="EMBL" id="BSUZ01000001">
    <property type="protein sequence ID" value="GMA85506.1"/>
    <property type="molecule type" value="Genomic_DNA"/>
</dbReference>
<accession>A0ABQ6JFG1</accession>
<name>A0ABQ6JFG1_9ACTN</name>
<evidence type="ECO:0008006" key="3">
    <source>
        <dbReference type="Google" id="ProtNLM"/>
    </source>
</evidence>
<evidence type="ECO:0000313" key="1">
    <source>
        <dbReference type="EMBL" id="GMA85506.1"/>
    </source>
</evidence>
<gene>
    <name evidence="1" type="ORF">GCM10025868_07560</name>
</gene>
<sequence>MPEADAIRMAFLRGAGFAADGAARLLEAADAGTAPVREVRLSAALVAE</sequence>
<dbReference type="Proteomes" id="UP001157017">
    <property type="component" value="Unassembled WGS sequence"/>
</dbReference>
<keyword evidence="2" id="KW-1185">Reference proteome</keyword>
<protein>
    <recommendedName>
        <fullName evidence="3">Holliday junction DNA helicase RuvA C-terminal domain-containing protein</fullName>
    </recommendedName>
</protein>
<organism evidence="1 2">
    <name type="scientific">Angustibacter aerolatus</name>
    <dbReference type="NCBI Taxonomy" id="1162965"/>
    <lineage>
        <taxon>Bacteria</taxon>
        <taxon>Bacillati</taxon>
        <taxon>Actinomycetota</taxon>
        <taxon>Actinomycetes</taxon>
        <taxon>Kineosporiales</taxon>
        <taxon>Kineosporiaceae</taxon>
    </lineage>
</organism>
<evidence type="ECO:0000313" key="2">
    <source>
        <dbReference type="Proteomes" id="UP001157017"/>
    </source>
</evidence>
<proteinExistence type="predicted"/>
<comment type="caution">
    <text evidence="1">The sequence shown here is derived from an EMBL/GenBank/DDBJ whole genome shotgun (WGS) entry which is preliminary data.</text>
</comment>
<reference evidence="2" key="1">
    <citation type="journal article" date="2019" name="Int. J. Syst. Evol. Microbiol.">
        <title>The Global Catalogue of Microorganisms (GCM) 10K type strain sequencing project: providing services to taxonomists for standard genome sequencing and annotation.</title>
        <authorList>
            <consortium name="The Broad Institute Genomics Platform"/>
            <consortium name="The Broad Institute Genome Sequencing Center for Infectious Disease"/>
            <person name="Wu L."/>
            <person name="Ma J."/>
        </authorList>
    </citation>
    <scope>NUCLEOTIDE SEQUENCE [LARGE SCALE GENOMIC DNA]</scope>
    <source>
        <strain evidence="2">NBRC 108730</strain>
    </source>
</reference>